<feature type="compositionally biased region" description="Low complexity" evidence="1">
    <location>
        <begin position="131"/>
        <end position="164"/>
    </location>
</feature>
<sequence length="395" mass="43949">MASNPDRLLRLEGTDFKPGPCFDDKDGNVAIRLVHLDVGSRWFKYEPSSVIRRVLLFANAAVAILDTNNIDPKSAEFAKKVTEATLFDATVKEEAQSPRSKVGAAITVIVEKYRVARKHFVKTGFNGSMAASNVQNSSNTQNSSDVQSSSDIQSSSDVQNSSDAQDNEDRDILNIETRAAHQMLKHKEADAAPAVFDADHSEDTAAQIVTKQAIAQGYKASEREWKPLHKAYKQMKNKAAKAEEVSRGRDAEIKDLMVKYEFLSKEQQALGRKVMEQEAAAEYEKAGIEHLKIQIEHCKIKIEQRDVEIQHLKNDIAKRPKEREHHKRETLKRNRTSAALVSEGVARHSFNDSNGPRAGDVPPFGKRRKLNDGDNKNNASREEILSGSSTVSDSA</sequence>
<protein>
    <submittedName>
        <fullName evidence="2">Uncharacterized protein</fullName>
    </submittedName>
</protein>
<gene>
    <name evidence="2" type="ORF">C8035_v008105</name>
</gene>
<keyword evidence="3" id="KW-1185">Reference proteome</keyword>
<reference evidence="2 3" key="1">
    <citation type="submission" date="2018-11" db="EMBL/GenBank/DDBJ databases">
        <title>Genome sequence and assembly of Colletotrichum spinosum.</title>
        <authorList>
            <person name="Gan P."/>
            <person name="Shirasu K."/>
        </authorList>
    </citation>
    <scope>NUCLEOTIDE SEQUENCE [LARGE SCALE GENOMIC DNA]</scope>
    <source>
        <strain evidence="2 3">CBS 515.97</strain>
    </source>
</reference>
<dbReference type="Proteomes" id="UP000295083">
    <property type="component" value="Unassembled WGS sequence"/>
</dbReference>
<evidence type="ECO:0000313" key="2">
    <source>
        <dbReference type="EMBL" id="TDZ36189.1"/>
    </source>
</evidence>
<proteinExistence type="predicted"/>
<feature type="compositionally biased region" description="Basic and acidic residues" evidence="1">
    <location>
        <begin position="370"/>
        <end position="384"/>
    </location>
</feature>
<dbReference type="EMBL" id="QAPG01000033">
    <property type="protein sequence ID" value="TDZ36189.1"/>
    <property type="molecule type" value="Genomic_DNA"/>
</dbReference>
<name>A0A4V3HSS2_9PEZI</name>
<feature type="region of interest" description="Disordered" evidence="1">
    <location>
        <begin position="131"/>
        <end position="169"/>
    </location>
</feature>
<feature type="region of interest" description="Disordered" evidence="1">
    <location>
        <begin position="317"/>
        <end position="395"/>
    </location>
</feature>
<dbReference type="AlphaFoldDB" id="A0A4V3HSS2"/>
<evidence type="ECO:0000313" key="3">
    <source>
        <dbReference type="Proteomes" id="UP000295083"/>
    </source>
</evidence>
<evidence type="ECO:0000256" key="1">
    <source>
        <dbReference type="SAM" id="MobiDB-lite"/>
    </source>
</evidence>
<feature type="compositionally biased region" description="Basic residues" evidence="1">
    <location>
        <begin position="324"/>
        <end position="335"/>
    </location>
</feature>
<feature type="compositionally biased region" description="Polar residues" evidence="1">
    <location>
        <begin position="386"/>
        <end position="395"/>
    </location>
</feature>
<comment type="caution">
    <text evidence="2">The sequence shown here is derived from an EMBL/GenBank/DDBJ whole genome shotgun (WGS) entry which is preliminary data.</text>
</comment>
<organism evidence="2 3">
    <name type="scientific">Colletotrichum spinosum</name>
    <dbReference type="NCBI Taxonomy" id="1347390"/>
    <lineage>
        <taxon>Eukaryota</taxon>
        <taxon>Fungi</taxon>
        <taxon>Dikarya</taxon>
        <taxon>Ascomycota</taxon>
        <taxon>Pezizomycotina</taxon>
        <taxon>Sordariomycetes</taxon>
        <taxon>Hypocreomycetidae</taxon>
        <taxon>Glomerellales</taxon>
        <taxon>Glomerellaceae</taxon>
        <taxon>Colletotrichum</taxon>
        <taxon>Colletotrichum orbiculare species complex</taxon>
    </lineage>
</organism>
<accession>A0A4V3HSS2</accession>